<keyword evidence="1" id="KW-0472">Membrane</keyword>
<dbReference type="Proteomes" id="UP000295030">
    <property type="component" value="Unassembled WGS sequence"/>
</dbReference>
<protein>
    <recommendedName>
        <fullName evidence="4">Tripartite tricarboxylate transporter TctB family protein</fullName>
    </recommendedName>
</protein>
<evidence type="ECO:0000313" key="3">
    <source>
        <dbReference type="Proteomes" id="UP000295030"/>
    </source>
</evidence>
<evidence type="ECO:0000256" key="1">
    <source>
        <dbReference type="SAM" id="Phobius"/>
    </source>
</evidence>
<feature type="transmembrane region" description="Helical" evidence="1">
    <location>
        <begin position="12"/>
        <end position="30"/>
    </location>
</feature>
<feature type="transmembrane region" description="Helical" evidence="1">
    <location>
        <begin position="135"/>
        <end position="153"/>
    </location>
</feature>
<evidence type="ECO:0008006" key="4">
    <source>
        <dbReference type="Google" id="ProtNLM"/>
    </source>
</evidence>
<reference evidence="2 3" key="1">
    <citation type="submission" date="2019-03" db="EMBL/GenBank/DDBJ databases">
        <title>Genomic Encyclopedia of Type Strains, Phase IV (KMG-IV): sequencing the most valuable type-strain genomes for metagenomic binning, comparative biology and taxonomic classification.</title>
        <authorList>
            <person name="Goeker M."/>
        </authorList>
    </citation>
    <scope>NUCLEOTIDE SEQUENCE [LARGE SCALE GENOMIC DNA]</scope>
    <source>
        <strain evidence="2 3">DSM 101</strain>
    </source>
</reference>
<keyword evidence="3" id="KW-1185">Reference proteome</keyword>
<dbReference type="AlphaFoldDB" id="A0A4R1HG32"/>
<sequence length="166" mass="18181">MRIRNQHYVVDWLHLGFILLMVVSITLYLLNARHVSTSLNNLLLLQPLAFCALALCALIVPQCFRRADRPADADVLLEDDPLAPSLPQGGKELARVVVLGLALGLMIFSLNVVGFDVAISLFCIAAMAICGERRPVALIVYPLAVTLAAVYGFRALMSYPMVTFIL</sequence>
<gene>
    <name evidence="2" type="ORF">EV667_4144</name>
</gene>
<proteinExistence type="predicted"/>
<keyword evidence="1" id="KW-0812">Transmembrane</keyword>
<name>A0A4R1HG32_ANCAQ</name>
<evidence type="ECO:0000313" key="2">
    <source>
        <dbReference type="EMBL" id="TCK19693.1"/>
    </source>
</evidence>
<comment type="caution">
    <text evidence="2">The sequence shown here is derived from an EMBL/GenBank/DDBJ whole genome shotgun (WGS) entry which is preliminary data.</text>
</comment>
<feature type="transmembrane region" description="Helical" evidence="1">
    <location>
        <begin position="42"/>
        <end position="60"/>
    </location>
</feature>
<dbReference type="RefSeq" id="WP_207907828.1">
    <property type="nucleotide sequence ID" value="NZ_SMFY01000005.1"/>
</dbReference>
<accession>A0A4R1HG32</accession>
<keyword evidence="1" id="KW-1133">Transmembrane helix</keyword>
<dbReference type="EMBL" id="SMFY01000005">
    <property type="protein sequence ID" value="TCK19693.1"/>
    <property type="molecule type" value="Genomic_DNA"/>
</dbReference>
<feature type="transmembrane region" description="Helical" evidence="1">
    <location>
        <begin position="96"/>
        <end position="129"/>
    </location>
</feature>
<organism evidence="2 3">
    <name type="scientific">Ancylobacter aquaticus</name>
    <dbReference type="NCBI Taxonomy" id="100"/>
    <lineage>
        <taxon>Bacteria</taxon>
        <taxon>Pseudomonadati</taxon>
        <taxon>Pseudomonadota</taxon>
        <taxon>Alphaproteobacteria</taxon>
        <taxon>Hyphomicrobiales</taxon>
        <taxon>Xanthobacteraceae</taxon>
        <taxon>Ancylobacter</taxon>
    </lineage>
</organism>